<dbReference type="PANTHER" id="PTHR35302:SF1">
    <property type="entry name" value="PROTEIN COFACTOR ASSEMBLY OF COMPLEX C SUBUNIT B CCB1, CHLOROPLASTIC"/>
    <property type="match status" value="1"/>
</dbReference>
<proteinExistence type="predicted"/>
<comment type="caution">
    <text evidence="2">The sequence shown here is derived from an EMBL/GenBank/DDBJ whole genome shotgun (WGS) entry which is preliminary data.</text>
</comment>
<evidence type="ECO:0000256" key="1">
    <source>
        <dbReference type="SAM" id="Phobius"/>
    </source>
</evidence>
<name>A0A401IKR0_APHSA</name>
<dbReference type="EMBL" id="BDQK01000014">
    <property type="protein sequence ID" value="GBF81833.1"/>
    <property type="molecule type" value="Genomic_DNA"/>
</dbReference>
<evidence type="ECO:0000313" key="3">
    <source>
        <dbReference type="Proteomes" id="UP000287247"/>
    </source>
</evidence>
<accession>A0A401IKR0</accession>
<feature type="transmembrane region" description="Helical" evidence="1">
    <location>
        <begin position="78"/>
        <end position="94"/>
    </location>
</feature>
<dbReference type="InterPro" id="IPR021919">
    <property type="entry name" value="CCB1"/>
</dbReference>
<evidence type="ECO:0008006" key="4">
    <source>
        <dbReference type="Google" id="ProtNLM"/>
    </source>
</evidence>
<dbReference type="PANTHER" id="PTHR35302">
    <property type="match status" value="1"/>
</dbReference>
<dbReference type="Pfam" id="PF12046">
    <property type="entry name" value="CCB1"/>
    <property type="match status" value="1"/>
</dbReference>
<organism evidence="2 3">
    <name type="scientific">Aphanothece sacrum FPU1</name>
    <dbReference type="NCBI Taxonomy" id="1920663"/>
    <lineage>
        <taxon>Bacteria</taxon>
        <taxon>Bacillati</taxon>
        <taxon>Cyanobacteriota</taxon>
        <taxon>Cyanophyceae</taxon>
        <taxon>Oscillatoriophycideae</taxon>
        <taxon>Chroococcales</taxon>
        <taxon>Aphanothecaceae</taxon>
        <taxon>Aphanothece</taxon>
    </lineage>
</organism>
<keyword evidence="1" id="KW-1133">Transmembrane helix</keyword>
<dbReference type="AlphaFoldDB" id="A0A401IKR0"/>
<gene>
    <name evidence="2" type="ORF">AsFPU1_3254</name>
</gene>
<evidence type="ECO:0000313" key="2">
    <source>
        <dbReference type="EMBL" id="GBF81833.1"/>
    </source>
</evidence>
<dbReference type="Proteomes" id="UP000287247">
    <property type="component" value="Unassembled WGS sequence"/>
</dbReference>
<keyword evidence="1" id="KW-0472">Membrane</keyword>
<feature type="transmembrane region" description="Helical" evidence="1">
    <location>
        <begin position="47"/>
        <end position="72"/>
    </location>
</feature>
<sequence>MQFSADIAPINLLSQLQTYFTQKAYKITAVDPQKQQITFDGFVRPSWFLAIFLSFLAAVGLFCLGLVLSFLYPTLTPIFLGLSLLSPLTGVFYWKQAGRIEQLYLSVAPQESASQTYTVVTVTAHRDELIQLQETLPILRKISVN</sequence>
<protein>
    <recommendedName>
        <fullName evidence="4">Cofactor assembly of complex C subunit B</fullName>
    </recommendedName>
</protein>
<keyword evidence="1" id="KW-0812">Transmembrane</keyword>
<keyword evidence="3" id="KW-1185">Reference proteome</keyword>
<reference evidence="3" key="1">
    <citation type="submission" date="2017-05" db="EMBL/GenBank/DDBJ databases">
        <title>Physiological properties and genetic analysis related to exopolysaccharide production of fresh-water unicellular cyanobacterium Aphanothece sacrum, Suizenji Nori, that has been cultured as a food source in Japan.</title>
        <authorList>
            <person name="Kanesaki Y."/>
            <person name="Yoshikawa S."/>
            <person name="Ohki K."/>
        </authorList>
    </citation>
    <scope>NUCLEOTIDE SEQUENCE [LARGE SCALE GENOMIC DNA]</scope>
    <source>
        <strain evidence="3">FPU1</strain>
    </source>
</reference>